<dbReference type="EMBL" id="AP019314">
    <property type="protein sequence ID" value="BBH41869.1"/>
    <property type="molecule type" value="Genomic_DNA"/>
</dbReference>
<protein>
    <submittedName>
        <fullName evidence="2">Uncharacterized protein</fullName>
    </submittedName>
</protein>
<gene>
    <name evidence="2" type="ORF">myaer102_45000</name>
</gene>
<proteinExistence type="predicted"/>
<evidence type="ECO:0000313" key="3">
    <source>
        <dbReference type="Proteomes" id="UP000278152"/>
    </source>
</evidence>
<name>A0A3G9K2T2_MICVR</name>
<dbReference type="AlphaFoldDB" id="A0A3G9K2T2"/>
<evidence type="ECO:0000256" key="1">
    <source>
        <dbReference type="SAM" id="MobiDB-lite"/>
    </source>
</evidence>
<feature type="compositionally biased region" description="Basic and acidic residues" evidence="1">
    <location>
        <begin position="75"/>
        <end position="85"/>
    </location>
</feature>
<organism evidence="2 3">
    <name type="scientific">Microcystis viridis NIES-102</name>
    <dbReference type="NCBI Taxonomy" id="213615"/>
    <lineage>
        <taxon>Bacteria</taxon>
        <taxon>Bacillati</taxon>
        <taxon>Cyanobacteriota</taxon>
        <taxon>Cyanophyceae</taxon>
        <taxon>Oscillatoriophycideae</taxon>
        <taxon>Chroococcales</taxon>
        <taxon>Microcystaceae</taxon>
        <taxon>Microcystis</taxon>
    </lineage>
</organism>
<dbReference type="KEGG" id="mvz:myaer102_45000"/>
<reference evidence="2 3" key="1">
    <citation type="submission" date="2018-11" db="EMBL/GenBank/DDBJ databases">
        <title>Complete genome sequence of Microcystis aeruginosa NIES-102.</title>
        <authorList>
            <person name="Yamaguchi H."/>
            <person name="Suzuki S."/>
            <person name="Kawachi M."/>
        </authorList>
    </citation>
    <scope>NUCLEOTIDE SEQUENCE [LARGE SCALE GENOMIC DNA]</scope>
    <source>
        <strain evidence="2 3">NIES-102</strain>
    </source>
</reference>
<feature type="region of interest" description="Disordered" evidence="1">
    <location>
        <begin position="1"/>
        <end position="94"/>
    </location>
</feature>
<sequence length="123" mass="13906">MRNAGNWGFTSNNSTPSPYPPPSSQGWTFSPNGVQKPSQTSPKNTTSSDPWKKLEPNSSSAWDKFDTGKTPPPTDWDKLTQEPPKEAPVPIPDENIWDKFDNIWKKLTTSVSSIWNKILNWFN</sequence>
<accession>A0A3G9K2T2</accession>
<evidence type="ECO:0000313" key="2">
    <source>
        <dbReference type="EMBL" id="BBH41869.1"/>
    </source>
</evidence>
<dbReference type="Proteomes" id="UP000278152">
    <property type="component" value="Chromosome"/>
</dbReference>
<feature type="compositionally biased region" description="Polar residues" evidence="1">
    <location>
        <begin position="25"/>
        <end position="49"/>
    </location>
</feature>